<name>A0ABR4G840_9EURO</name>
<feature type="transmembrane region" description="Helical" evidence="8">
    <location>
        <begin position="35"/>
        <end position="56"/>
    </location>
</feature>
<feature type="transmembrane region" description="Helical" evidence="8">
    <location>
        <begin position="200"/>
        <end position="223"/>
    </location>
</feature>
<gene>
    <name evidence="9" type="ORF">BJX66DRAFT_350766</name>
</gene>
<feature type="transmembrane region" description="Helical" evidence="8">
    <location>
        <begin position="551"/>
        <end position="571"/>
    </location>
</feature>
<evidence type="ECO:0000256" key="3">
    <source>
        <dbReference type="ARBA" id="ARBA00022448"/>
    </source>
</evidence>
<feature type="transmembrane region" description="Helical" evidence="8">
    <location>
        <begin position="256"/>
        <end position="283"/>
    </location>
</feature>
<evidence type="ECO:0000313" key="10">
    <source>
        <dbReference type="Proteomes" id="UP001610563"/>
    </source>
</evidence>
<feature type="region of interest" description="Disordered" evidence="7">
    <location>
        <begin position="1"/>
        <end position="29"/>
    </location>
</feature>
<proteinExistence type="inferred from homology"/>
<dbReference type="Proteomes" id="UP001610563">
    <property type="component" value="Unassembled WGS sequence"/>
</dbReference>
<evidence type="ECO:0000256" key="5">
    <source>
        <dbReference type="ARBA" id="ARBA00022989"/>
    </source>
</evidence>
<feature type="transmembrane region" description="Helical" evidence="8">
    <location>
        <begin position="62"/>
        <end position="79"/>
    </location>
</feature>
<dbReference type="PANTHER" id="PTHR31645:SF3">
    <property type="entry name" value="OLIGOPEPTIDE TRANSPORTER"/>
    <property type="match status" value="1"/>
</dbReference>
<comment type="caution">
    <text evidence="9">The sequence shown here is derived from an EMBL/GenBank/DDBJ whole genome shotgun (WGS) entry which is preliminary data.</text>
</comment>
<dbReference type="EMBL" id="JBFTWV010000037">
    <property type="protein sequence ID" value="KAL2795188.1"/>
    <property type="molecule type" value="Genomic_DNA"/>
</dbReference>
<feature type="transmembrane region" description="Helical" evidence="8">
    <location>
        <begin position="99"/>
        <end position="122"/>
    </location>
</feature>
<organism evidence="9 10">
    <name type="scientific">Aspergillus keveii</name>
    <dbReference type="NCBI Taxonomy" id="714993"/>
    <lineage>
        <taxon>Eukaryota</taxon>
        <taxon>Fungi</taxon>
        <taxon>Dikarya</taxon>
        <taxon>Ascomycota</taxon>
        <taxon>Pezizomycotina</taxon>
        <taxon>Eurotiomycetes</taxon>
        <taxon>Eurotiomycetidae</taxon>
        <taxon>Eurotiales</taxon>
        <taxon>Aspergillaceae</taxon>
        <taxon>Aspergillus</taxon>
        <taxon>Aspergillus subgen. Nidulantes</taxon>
    </lineage>
</organism>
<evidence type="ECO:0000256" key="8">
    <source>
        <dbReference type="SAM" id="Phobius"/>
    </source>
</evidence>
<evidence type="ECO:0000256" key="4">
    <source>
        <dbReference type="ARBA" id="ARBA00022692"/>
    </source>
</evidence>
<feature type="transmembrane region" description="Helical" evidence="8">
    <location>
        <begin position="366"/>
        <end position="384"/>
    </location>
</feature>
<dbReference type="InterPro" id="IPR004813">
    <property type="entry name" value="OPT"/>
</dbReference>
<comment type="subcellular location">
    <subcellularLocation>
        <location evidence="1">Membrane</location>
        <topology evidence="1">Multi-pass membrane protein</topology>
    </subcellularLocation>
</comment>
<keyword evidence="4 8" id="KW-0812">Transmembrane</keyword>
<evidence type="ECO:0000313" key="9">
    <source>
        <dbReference type="EMBL" id="KAL2795188.1"/>
    </source>
</evidence>
<keyword evidence="10" id="KW-1185">Reference proteome</keyword>
<feature type="transmembrane region" description="Helical" evidence="8">
    <location>
        <begin position="396"/>
        <end position="415"/>
    </location>
</feature>
<feature type="transmembrane region" description="Helical" evidence="8">
    <location>
        <begin position="586"/>
        <end position="614"/>
    </location>
</feature>
<evidence type="ECO:0000256" key="6">
    <source>
        <dbReference type="ARBA" id="ARBA00023136"/>
    </source>
</evidence>
<evidence type="ECO:0000256" key="1">
    <source>
        <dbReference type="ARBA" id="ARBA00004141"/>
    </source>
</evidence>
<protein>
    <submittedName>
        <fullName evidence="9">OPT superfamily oligopeptide transporter</fullName>
    </submittedName>
</protein>
<keyword evidence="3" id="KW-0813">Transport</keyword>
<dbReference type="PANTHER" id="PTHR31645">
    <property type="entry name" value="OLIGOPEPTIDE TRANSPORTER YGL114W-RELATED"/>
    <property type="match status" value="1"/>
</dbReference>
<keyword evidence="5 8" id="KW-1133">Transmembrane helix</keyword>
<sequence>METRSQSSSSDGTTIEEPDPFAPFPDSQPDERRILTFRAILVGSLCGTLVNVSNIYLGLKAGWTTSANIFGSIIGFVVLKQWSASSFSRHAFGPHENNIVQTAATAAGGLSGVFVSAVPALYQLGLLKTPGADYFHLTLLTGLGGLFGLFSIAPLRNFFLVQVARELDLRFPSSTATATTIRSMHQAVEGGIKARRKLRVMVIAFVAALILRVASQYAIGILWDWHPFTWMVTSGIAVNAAMSLESWGWYIEWTPAFIGSGMLVSVNVAVSFLAGSVLAWGIIGPTLVSTGMAFGQHRSTQEPWTELMSYTLLSKELATADHPSPRYWLLWPGVICMTTTALTGYAYTSLEQPEKADLDQSRGLNLWMWLPGVILVIVLSCPILKAQFGMSYGMTLSSLFLAFGMSLLAIQATGATDTTPLGTLSKVSQVILGGVNRQPSIEAAQRLNLIGGALTNIGASQATDLMGDFRVGFLLGTPLSTQYLTQIIGTLLATFISPLIFMIFSTAYPCILARDNNPTESCEFSLPAASAWRVIAVAATEPTLPIPRSSVIFSIIMGVVGSATVLVRHLILVDKWAHARKYHPNFMILAMAFTLPATHYGIAMVIGALVAVAWRRRSLGGYEEYGAAVAAGLMAGEGIGGSVNALLSILGIGGEGVGTQVGCPAGKC</sequence>
<dbReference type="Pfam" id="PF03169">
    <property type="entry name" value="OPT"/>
    <property type="match status" value="1"/>
</dbReference>
<feature type="transmembrane region" description="Helical" evidence="8">
    <location>
        <begin position="483"/>
        <end position="504"/>
    </location>
</feature>
<accession>A0ABR4G840</accession>
<evidence type="ECO:0000256" key="2">
    <source>
        <dbReference type="ARBA" id="ARBA00008807"/>
    </source>
</evidence>
<dbReference type="InterPro" id="IPR045035">
    <property type="entry name" value="YSL-like"/>
</dbReference>
<keyword evidence="6 8" id="KW-0472">Membrane</keyword>
<comment type="similarity">
    <text evidence="2">Belongs to the oligopeptide OPT transporter family.</text>
</comment>
<feature type="transmembrane region" description="Helical" evidence="8">
    <location>
        <begin position="327"/>
        <end position="346"/>
    </location>
</feature>
<evidence type="ECO:0000256" key="7">
    <source>
        <dbReference type="SAM" id="MobiDB-lite"/>
    </source>
</evidence>
<feature type="transmembrane region" description="Helical" evidence="8">
    <location>
        <begin position="134"/>
        <end position="155"/>
    </location>
</feature>
<feature type="compositionally biased region" description="Polar residues" evidence="7">
    <location>
        <begin position="1"/>
        <end position="13"/>
    </location>
</feature>
<reference evidence="9 10" key="1">
    <citation type="submission" date="2024-07" db="EMBL/GenBank/DDBJ databases">
        <title>Section-level genome sequencing and comparative genomics of Aspergillus sections Usti and Cavernicolus.</title>
        <authorList>
            <consortium name="Lawrence Berkeley National Laboratory"/>
            <person name="Nybo J.L."/>
            <person name="Vesth T.C."/>
            <person name="Theobald S."/>
            <person name="Frisvad J.C."/>
            <person name="Larsen T.O."/>
            <person name="Kjaerboelling I."/>
            <person name="Rothschild-Mancinelli K."/>
            <person name="Lyhne E.K."/>
            <person name="Kogle M.E."/>
            <person name="Barry K."/>
            <person name="Clum A."/>
            <person name="Na H."/>
            <person name="Ledsgaard L."/>
            <person name="Lin J."/>
            <person name="Lipzen A."/>
            <person name="Kuo A."/>
            <person name="Riley R."/>
            <person name="Mondo S."/>
            <person name="Labutti K."/>
            <person name="Haridas S."/>
            <person name="Pangalinan J."/>
            <person name="Salamov A.A."/>
            <person name="Simmons B.A."/>
            <person name="Magnuson J.K."/>
            <person name="Chen J."/>
            <person name="Drula E."/>
            <person name="Henrissat B."/>
            <person name="Wiebenga A."/>
            <person name="Lubbers R.J."/>
            <person name="Gomes A.C."/>
            <person name="Makela M.R."/>
            <person name="Stajich J."/>
            <person name="Grigoriev I.V."/>
            <person name="Mortensen U.H."/>
            <person name="De Vries R.P."/>
            <person name="Baker S.E."/>
            <person name="Andersen M.R."/>
        </authorList>
    </citation>
    <scope>NUCLEOTIDE SEQUENCE [LARGE SCALE GENOMIC DNA]</scope>
    <source>
        <strain evidence="9 10">CBS 209.92</strain>
    </source>
</reference>